<dbReference type="AlphaFoldDB" id="A0A9D2B145"/>
<dbReference type="Gene3D" id="1.10.530.10">
    <property type="match status" value="1"/>
</dbReference>
<comment type="caution">
    <text evidence="4">The sequence shown here is derived from an EMBL/GenBank/DDBJ whole genome shotgun (WGS) entry which is preliminary data.</text>
</comment>
<dbReference type="InterPro" id="IPR043426">
    <property type="entry name" value="MltB-like"/>
</dbReference>
<evidence type="ECO:0000256" key="1">
    <source>
        <dbReference type="PIRSR" id="PIRSR611757-1"/>
    </source>
</evidence>
<dbReference type="InterPro" id="IPR031304">
    <property type="entry name" value="SLT_2"/>
</dbReference>
<evidence type="ECO:0000259" key="3">
    <source>
        <dbReference type="Pfam" id="PF13406"/>
    </source>
</evidence>
<evidence type="ECO:0000313" key="5">
    <source>
        <dbReference type="Proteomes" id="UP000886829"/>
    </source>
</evidence>
<evidence type="ECO:0000313" key="4">
    <source>
        <dbReference type="EMBL" id="HIX57323.1"/>
    </source>
</evidence>
<feature type="chain" id="PRO_5039528173" evidence="2">
    <location>
        <begin position="42"/>
        <end position="363"/>
    </location>
</feature>
<dbReference type="PANTHER" id="PTHR30163:SF9">
    <property type="entry name" value="MEMBRANE-BOUND LYTIC MUREIN TRANSGLYCOSYLASE B"/>
    <property type="match status" value="1"/>
</dbReference>
<feature type="active site" evidence="1">
    <location>
        <position position="136"/>
    </location>
</feature>
<dbReference type="SUPFAM" id="SSF53955">
    <property type="entry name" value="Lysozyme-like"/>
    <property type="match status" value="1"/>
</dbReference>
<dbReference type="InterPro" id="IPR023346">
    <property type="entry name" value="Lysozyme-like_dom_sf"/>
</dbReference>
<dbReference type="Pfam" id="PF13406">
    <property type="entry name" value="SLT_2"/>
    <property type="match status" value="1"/>
</dbReference>
<reference evidence="4" key="1">
    <citation type="journal article" date="2021" name="PeerJ">
        <title>Extensive microbial diversity within the chicken gut microbiome revealed by metagenomics and culture.</title>
        <authorList>
            <person name="Gilroy R."/>
            <person name="Ravi A."/>
            <person name="Getino M."/>
            <person name="Pursley I."/>
            <person name="Horton D.L."/>
            <person name="Alikhan N.F."/>
            <person name="Baker D."/>
            <person name="Gharbi K."/>
            <person name="Hall N."/>
            <person name="Watson M."/>
            <person name="Adriaenssens E.M."/>
            <person name="Foster-Nyarko E."/>
            <person name="Jarju S."/>
            <person name="Secka A."/>
            <person name="Antonio M."/>
            <person name="Oren A."/>
            <person name="Chaudhuri R.R."/>
            <person name="La Ragione R."/>
            <person name="Hildebrand F."/>
            <person name="Pallen M.J."/>
        </authorList>
    </citation>
    <scope>NUCLEOTIDE SEQUENCE</scope>
    <source>
        <strain evidence="4">USASDec5-558</strain>
    </source>
</reference>
<organism evidence="4 5">
    <name type="scientific">Candidatus Anaerobiospirillum pullistercoris</name>
    <dbReference type="NCBI Taxonomy" id="2838452"/>
    <lineage>
        <taxon>Bacteria</taxon>
        <taxon>Pseudomonadati</taxon>
        <taxon>Pseudomonadota</taxon>
        <taxon>Gammaproteobacteria</taxon>
        <taxon>Aeromonadales</taxon>
        <taxon>Succinivibrionaceae</taxon>
        <taxon>Anaerobiospirillum</taxon>
    </lineage>
</organism>
<dbReference type="Proteomes" id="UP000886829">
    <property type="component" value="Unassembled WGS sequence"/>
</dbReference>
<sequence length="363" mass="40555">MQQEQHLTSSLVRKMQRFAVGCTTSLVLTLGVATTTSVATAAPASPNLDELAQYAGIDKSLLDSAITQATYQQKIIDTMNRPYESKPWYTYRKLFMTKQRIDAGVEFYLQHEAELQRAHQELGVAPEIVCAIIGVETFFGKNMGTWKVLDALYTLGFHYPSRASYFSKEFANYVKLATREGWGLTEIKGSYAGAMGMGQFMPSSYLSYAIDFDGDQHVNLFNDTQDAIGSVANYFRAHGWVDGGGVMYPAHVYGSNGHIVPKATIDALMKKEWNLTPQDLVNAGISTKVNLTQDQKIRLYSYELEDGTYDYQVALNNFYAITRYNKSQLYARVVFELSEAIAVGYQEAKLLQGQYVAPAGKRP</sequence>
<keyword evidence="2" id="KW-0732">Signal</keyword>
<dbReference type="NCBIfam" id="TIGR02282">
    <property type="entry name" value="MltB"/>
    <property type="match status" value="1"/>
</dbReference>
<name>A0A9D2B145_9GAMM</name>
<dbReference type="GO" id="GO:0008933">
    <property type="term" value="F:peptidoglycan lytic transglycosylase activity"/>
    <property type="evidence" value="ECO:0007669"/>
    <property type="project" value="TreeGrafter"/>
</dbReference>
<dbReference type="PANTHER" id="PTHR30163">
    <property type="entry name" value="MEMBRANE-BOUND LYTIC MUREIN TRANSGLYCOSYLASE B"/>
    <property type="match status" value="1"/>
</dbReference>
<dbReference type="FunFam" id="1.10.8.350:FF:000001">
    <property type="entry name" value="Lytic murein transglycosylase B"/>
    <property type="match status" value="1"/>
</dbReference>
<evidence type="ECO:0000256" key="2">
    <source>
        <dbReference type="SAM" id="SignalP"/>
    </source>
</evidence>
<accession>A0A9D2B145</accession>
<dbReference type="CDD" id="cd13399">
    <property type="entry name" value="Slt35-like"/>
    <property type="match status" value="1"/>
</dbReference>
<dbReference type="EMBL" id="DXEV01000152">
    <property type="protein sequence ID" value="HIX57323.1"/>
    <property type="molecule type" value="Genomic_DNA"/>
</dbReference>
<feature type="signal peptide" evidence="2">
    <location>
        <begin position="1"/>
        <end position="41"/>
    </location>
</feature>
<gene>
    <name evidence="4" type="primary">mltB</name>
    <name evidence="4" type="ORF">H9850_07615</name>
</gene>
<reference evidence="4" key="2">
    <citation type="submission" date="2021-04" db="EMBL/GenBank/DDBJ databases">
        <authorList>
            <person name="Gilroy R."/>
        </authorList>
    </citation>
    <scope>NUCLEOTIDE SEQUENCE</scope>
    <source>
        <strain evidence="4">USASDec5-558</strain>
    </source>
</reference>
<dbReference type="GO" id="GO:0009253">
    <property type="term" value="P:peptidoglycan catabolic process"/>
    <property type="evidence" value="ECO:0007669"/>
    <property type="project" value="TreeGrafter"/>
</dbReference>
<proteinExistence type="predicted"/>
<dbReference type="InterPro" id="IPR011757">
    <property type="entry name" value="Lytic_transglycosylase_MltB"/>
</dbReference>
<dbReference type="Gene3D" id="1.10.8.350">
    <property type="entry name" value="Bacterial muramidase"/>
    <property type="match status" value="1"/>
</dbReference>
<protein>
    <submittedName>
        <fullName evidence="4">Lytic murein transglycosylase B</fullName>
    </submittedName>
</protein>
<feature type="domain" description="Transglycosylase SLT" evidence="3">
    <location>
        <begin position="47"/>
        <end position="339"/>
    </location>
</feature>